<keyword evidence="1" id="KW-1133">Transmembrane helix</keyword>
<evidence type="ECO:0008006" key="4">
    <source>
        <dbReference type="Google" id="ProtNLM"/>
    </source>
</evidence>
<dbReference type="SUPFAM" id="SSF48452">
    <property type="entry name" value="TPR-like"/>
    <property type="match status" value="2"/>
</dbReference>
<dbReference type="Proteomes" id="UP000186744">
    <property type="component" value="Unassembled WGS sequence"/>
</dbReference>
<name>A0A1N7NVM6_9FLAO</name>
<dbReference type="STRING" id="373668.SAMN05421786_104104"/>
<keyword evidence="1" id="KW-0812">Transmembrane</keyword>
<dbReference type="RefSeq" id="WP_076552374.1">
    <property type="nucleotide sequence ID" value="NZ_FTOL01000004.1"/>
</dbReference>
<dbReference type="InterPro" id="IPR011990">
    <property type="entry name" value="TPR-like_helical_dom_sf"/>
</dbReference>
<reference evidence="3" key="1">
    <citation type="submission" date="2017-01" db="EMBL/GenBank/DDBJ databases">
        <authorList>
            <person name="Varghese N."/>
            <person name="Submissions S."/>
        </authorList>
    </citation>
    <scope>NUCLEOTIDE SEQUENCE [LARGE SCALE GENOMIC DNA]</scope>
    <source>
        <strain evidence="3">DSM 18017</strain>
    </source>
</reference>
<dbReference type="OrthoDB" id="1253697at2"/>
<feature type="transmembrane region" description="Helical" evidence="1">
    <location>
        <begin position="333"/>
        <end position="356"/>
    </location>
</feature>
<dbReference type="Pfam" id="PF13181">
    <property type="entry name" value="TPR_8"/>
    <property type="match status" value="1"/>
</dbReference>
<protein>
    <recommendedName>
        <fullName evidence="4">Tetratricopeptide repeat-containing protein</fullName>
    </recommendedName>
</protein>
<evidence type="ECO:0000256" key="1">
    <source>
        <dbReference type="SAM" id="Phobius"/>
    </source>
</evidence>
<dbReference type="InterPro" id="IPR019734">
    <property type="entry name" value="TPR_rpt"/>
</dbReference>
<evidence type="ECO:0000313" key="2">
    <source>
        <dbReference type="EMBL" id="SIT02384.1"/>
    </source>
</evidence>
<keyword evidence="1" id="KW-0472">Membrane</keyword>
<dbReference type="SMART" id="SM00028">
    <property type="entry name" value="TPR"/>
    <property type="match status" value="3"/>
</dbReference>
<dbReference type="AlphaFoldDB" id="A0A1N7NVM6"/>
<keyword evidence="3" id="KW-1185">Reference proteome</keyword>
<sequence length="375" mass="43345">MKLFIKILFIVLLGYQTGFFGQNISNDSLIKKANQEIYNNPDNAVKIAKKLLQKEKDVNKLVKIYLVLSIANIAKRDFDESLKNLLVARELVQKTNSLNIKTSVLTSIAMQYQQMDFYSKSLETLDEAEEYLIQLPDNDPYKYFETARSYALRGMIHKSQFNPEIALQEFLIAARNFEKVKEKETHFNQSIVYYNIGYCYLLLNQLNKAEGAFVKSLEFARFINANSLEAFALKGLSEVYKNKKENQTAVDLLVKAQELSQKIGDLTLNEGIYREMAENYLAMGNQHLYQVYNGKFFEVSFKREQNELSSINHAIDVHNKEMRKKTKEIAYNYNILIGVVVAVGLVIIITLLYITLKIKKKNKRYHDEIQGLICS</sequence>
<accession>A0A1N7NVM6</accession>
<organism evidence="2 3">
    <name type="scientific">Chryseobacterium ureilyticum</name>
    <dbReference type="NCBI Taxonomy" id="373668"/>
    <lineage>
        <taxon>Bacteria</taxon>
        <taxon>Pseudomonadati</taxon>
        <taxon>Bacteroidota</taxon>
        <taxon>Flavobacteriia</taxon>
        <taxon>Flavobacteriales</taxon>
        <taxon>Weeksellaceae</taxon>
        <taxon>Chryseobacterium group</taxon>
        <taxon>Chryseobacterium</taxon>
    </lineage>
</organism>
<dbReference type="Gene3D" id="1.25.40.10">
    <property type="entry name" value="Tetratricopeptide repeat domain"/>
    <property type="match status" value="1"/>
</dbReference>
<gene>
    <name evidence="2" type="ORF">SAMN05421786_104104</name>
</gene>
<evidence type="ECO:0000313" key="3">
    <source>
        <dbReference type="Proteomes" id="UP000186744"/>
    </source>
</evidence>
<proteinExistence type="predicted"/>
<dbReference type="EMBL" id="FTOL01000004">
    <property type="protein sequence ID" value="SIT02384.1"/>
    <property type="molecule type" value="Genomic_DNA"/>
</dbReference>